<reference evidence="1 2" key="1">
    <citation type="journal article" date="2018" name="Front. Plant Sci.">
        <title>Red Clover (Trifolium pratense) and Zigzag Clover (T. medium) - A Picture of Genomic Similarities and Differences.</title>
        <authorList>
            <person name="Dluhosova J."/>
            <person name="Istvanek J."/>
            <person name="Nedelnik J."/>
            <person name="Repkova J."/>
        </authorList>
    </citation>
    <scope>NUCLEOTIDE SEQUENCE [LARGE SCALE GENOMIC DNA]</scope>
    <source>
        <strain evidence="2">cv. 10/8</strain>
        <tissue evidence="1">Leaf</tissue>
    </source>
</reference>
<keyword evidence="2" id="KW-1185">Reference proteome</keyword>
<evidence type="ECO:0000313" key="2">
    <source>
        <dbReference type="Proteomes" id="UP000265520"/>
    </source>
</evidence>
<sequence length="66" mass="7422">AICPARRAGCRYTDLFEFSNGAPRHTILRDAQLPEDHLGTTGFNCAPRQIRLRDAQMPERIPAISE</sequence>
<feature type="non-terminal residue" evidence="1">
    <location>
        <position position="1"/>
    </location>
</feature>
<dbReference type="Proteomes" id="UP000265520">
    <property type="component" value="Unassembled WGS sequence"/>
</dbReference>
<dbReference type="EMBL" id="LXQA010749532">
    <property type="protein sequence ID" value="MCI69114.1"/>
    <property type="molecule type" value="Genomic_DNA"/>
</dbReference>
<dbReference type="AlphaFoldDB" id="A0A392U8I9"/>
<organism evidence="1 2">
    <name type="scientific">Trifolium medium</name>
    <dbReference type="NCBI Taxonomy" id="97028"/>
    <lineage>
        <taxon>Eukaryota</taxon>
        <taxon>Viridiplantae</taxon>
        <taxon>Streptophyta</taxon>
        <taxon>Embryophyta</taxon>
        <taxon>Tracheophyta</taxon>
        <taxon>Spermatophyta</taxon>
        <taxon>Magnoliopsida</taxon>
        <taxon>eudicotyledons</taxon>
        <taxon>Gunneridae</taxon>
        <taxon>Pentapetalae</taxon>
        <taxon>rosids</taxon>
        <taxon>fabids</taxon>
        <taxon>Fabales</taxon>
        <taxon>Fabaceae</taxon>
        <taxon>Papilionoideae</taxon>
        <taxon>50 kb inversion clade</taxon>
        <taxon>NPAAA clade</taxon>
        <taxon>Hologalegina</taxon>
        <taxon>IRL clade</taxon>
        <taxon>Trifolieae</taxon>
        <taxon>Trifolium</taxon>
    </lineage>
</organism>
<proteinExistence type="predicted"/>
<evidence type="ECO:0000313" key="1">
    <source>
        <dbReference type="EMBL" id="MCI69114.1"/>
    </source>
</evidence>
<accession>A0A392U8I9</accession>
<comment type="caution">
    <text evidence="1">The sequence shown here is derived from an EMBL/GenBank/DDBJ whole genome shotgun (WGS) entry which is preliminary data.</text>
</comment>
<protein>
    <submittedName>
        <fullName evidence="1">Uncharacterized protein</fullName>
    </submittedName>
</protein>
<name>A0A392U8I9_9FABA</name>